<accession>A0A133V1G6</accession>
<dbReference type="Gene3D" id="3.10.310.30">
    <property type="match status" value="1"/>
</dbReference>
<feature type="domain" description="DHHA1" evidence="2">
    <location>
        <begin position="249"/>
        <end position="318"/>
    </location>
</feature>
<comment type="caution">
    <text evidence="3">The sequence shown here is derived from an EMBL/GenBank/DDBJ whole genome shotgun (WGS) entry which is preliminary data.</text>
</comment>
<keyword evidence="4" id="KW-1185">Reference proteome</keyword>
<dbReference type="GO" id="GO:0003676">
    <property type="term" value="F:nucleic acid binding"/>
    <property type="evidence" value="ECO:0007669"/>
    <property type="project" value="InterPro"/>
</dbReference>
<dbReference type="PANTHER" id="PTHR47618:SF1">
    <property type="entry name" value="BIFUNCTIONAL OLIGORIBONUCLEASE AND PAP PHOSPHATASE NRNA"/>
    <property type="match status" value="1"/>
</dbReference>
<dbReference type="InterPro" id="IPR051319">
    <property type="entry name" value="Oligoribo/pAp-PDE_c-di-AMP_PDE"/>
</dbReference>
<evidence type="ECO:0000259" key="1">
    <source>
        <dbReference type="Pfam" id="PF01368"/>
    </source>
</evidence>
<dbReference type="Proteomes" id="UP000070520">
    <property type="component" value="Unassembled WGS sequence"/>
</dbReference>
<dbReference type="Pfam" id="PF01368">
    <property type="entry name" value="DHH"/>
    <property type="match status" value="1"/>
</dbReference>
<evidence type="ECO:0000313" key="4">
    <source>
        <dbReference type="Proteomes" id="UP000070520"/>
    </source>
</evidence>
<feature type="domain" description="DDH" evidence="1">
    <location>
        <begin position="17"/>
        <end position="163"/>
    </location>
</feature>
<dbReference type="Gene3D" id="3.90.1640.10">
    <property type="entry name" value="inorganic pyrophosphatase (n-terminal core)"/>
    <property type="match status" value="1"/>
</dbReference>
<dbReference type="InterPro" id="IPR038763">
    <property type="entry name" value="DHH_sf"/>
</dbReference>
<dbReference type="AlphaFoldDB" id="A0A133V1G6"/>
<dbReference type="PANTHER" id="PTHR47618">
    <property type="entry name" value="BIFUNCTIONAL OLIGORIBONUCLEASE AND PAP PHOSPHATASE NRNA"/>
    <property type="match status" value="1"/>
</dbReference>
<name>A0A133V1G6_9EURY</name>
<dbReference type="Pfam" id="PF02272">
    <property type="entry name" value="DHHA1"/>
    <property type="match status" value="1"/>
</dbReference>
<evidence type="ECO:0008006" key="5">
    <source>
        <dbReference type="Google" id="ProtNLM"/>
    </source>
</evidence>
<proteinExistence type="predicted"/>
<dbReference type="SUPFAM" id="SSF64182">
    <property type="entry name" value="DHH phosphoesterases"/>
    <property type="match status" value="1"/>
</dbReference>
<organism evidence="3 4">
    <name type="scientific">candidate division MSBL1 archaeon SCGC-AAA261C02</name>
    <dbReference type="NCBI Taxonomy" id="1698272"/>
    <lineage>
        <taxon>Archaea</taxon>
        <taxon>Methanobacteriati</taxon>
        <taxon>Methanobacteriota</taxon>
        <taxon>candidate division MSBL1</taxon>
    </lineage>
</organism>
<reference evidence="3 4" key="1">
    <citation type="journal article" date="2016" name="Sci. Rep.">
        <title>Metabolic traits of an uncultured archaeal lineage -MSBL1- from brine pools of the Red Sea.</title>
        <authorList>
            <person name="Mwirichia R."/>
            <person name="Alam I."/>
            <person name="Rashid M."/>
            <person name="Vinu M."/>
            <person name="Ba-Alawi W."/>
            <person name="Anthony Kamau A."/>
            <person name="Kamanda Ngugi D."/>
            <person name="Goker M."/>
            <person name="Klenk H.P."/>
            <person name="Bajic V."/>
            <person name="Stingl U."/>
        </authorList>
    </citation>
    <scope>NUCLEOTIDE SEQUENCE [LARGE SCALE GENOMIC DNA]</scope>
    <source>
        <strain evidence="3">SCGC-AAA261C02</strain>
    </source>
</reference>
<evidence type="ECO:0000313" key="3">
    <source>
        <dbReference type="EMBL" id="KXB00272.1"/>
    </source>
</evidence>
<evidence type="ECO:0000259" key="2">
    <source>
        <dbReference type="Pfam" id="PF02272"/>
    </source>
</evidence>
<dbReference type="InterPro" id="IPR001667">
    <property type="entry name" value="DDH_dom"/>
</dbReference>
<dbReference type="EMBL" id="LHXW01000008">
    <property type="protein sequence ID" value="KXB00272.1"/>
    <property type="molecule type" value="Genomic_DNA"/>
</dbReference>
<dbReference type="InterPro" id="IPR003156">
    <property type="entry name" value="DHHA1_dom"/>
</dbReference>
<gene>
    <name evidence="3" type="ORF">AKJ42_01215</name>
</gene>
<protein>
    <recommendedName>
        <fullName evidence="5">DDH domain-containing protein</fullName>
    </recommendedName>
</protein>
<sequence length="327" mass="35272">MKKLAKFLAKSAKDGKQILVIGHPHADPDAIGSIVALREILEELGFKVDSGVPTGIDRLAREVLTSLGGGGITVDPPLDADMVIVVDTSSLDQLEDYEEKMKQTKAKVIIIDHHRPNSETRKAASIYWVDEDASSTAELVLQLANELKTDLSPKTASLLLAGIITDTGHFRLANESTFRAVNKLLEMGADYKKTLDSVQIPEDPSKRVAMLKAAQRAELHKSHGRWIIFSEIGAFESDAASLFVKIGADVALAGGKDGDEVRISARSRRGVVSETHLHLGKLMSKIAENLNGTGGGHAGAAAMTVEGNLDEVKETTLRELKKMLKPK</sequence>